<dbReference type="EMBL" id="JACHWZ010000005">
    <property type="protein sequence ID" value="MBB3060504.1"/>
    <property type="molecule type" value="Genomic_DNA"/>
</dbReference>
<dbReference type="RefSeq" id="WP_183457955.1">
    <property type="nucleotide sequence ID" value="NZ_JACHWZ010000005.1"/>
</dbReference>
<organism evidence="1 2">
    <name type="scientific">Microbulbifer rhizosphaerae</name>
    <dbReference type="NCBI Taxonomy" id="1562603"/>
    <lineage>
        <taxon>Bacteria</taxon>
        <taxon>Pseudomonadati</taxon>
        <taxon>Pseudomonadota</taxon>
        <taxon>Gammaproteobacteria</taxon>
        <taxon>Cellvibrionales</taxon>
        <taxon>Microbulbiferaceae</taxon>
        <taxon>Microbulbifer</taxon>
    </lineage>
</organism>
<keyword evidence="2" id="KW-1185">Reference proteome</keyword>
<reference evidence="1 2" key="1">
    <citation type="submission" date="2020-08" db="EMBL/GenBank/DDBJ databases">
        <title>Genomic Encyclopedia of Type Strains, Phase III (KMG-III): the genomes of soil and plant-associated and newly described type strains.</title>
        <authorList>
            <person name="Whitman W."/>
        </authorList>
    </citation>
    <scope>NUCLEOTIDE SEQUENCE [LARGE SCALE GENOMIC DNA]</scope>
    <source>
        <strain evidence="1 2">CECT 8799</strain>
    </source>
</reference>
<dbReference type="Proteomes" id="UP000535937">
    <property type="component" value="Unassembled WGS sequence"/>
</dbReference>
<dbReference type="Pfam" id="PF04343">
    <property type="entry name" value="DUF488"/>
    <property type="match status" value="1"/>
</dbReference>
<protein>
    <submittedName>
        <fullName evidence="1">Uncharacterized protein (DUF488 family)</fullName>
    </submittedName>
</protein>
<comment type="caution">
    <text evidence="1">The sequence shown here is derived from an EMBL/GenBank/DDBJ whole genome shotgun (WGS) entry which is preliminary data.</text>
</comment>
<gene>
    <name evidence="1" type="ORF">FHS09_001323</name>
</gene>
<accession>A0A7W4WAJ4</accession>
<dbReference type="AlphaFoldDB" id="A0A7W4WAJ4"/>
<name>A0A7W4WAJ4_9GAMM</name>
<dbReference type="PANTHER" id="PTHR39337">
    <property type="entry name" value="BLR5642 PROTEIN"/>
    <property type="match status" value="1"/>
</dbReference>
<dbReference type="InterPro" id="IPR007438">
    <property type="entry name" value="DUF488"/>
</dbReference>
<evidence type="ECO:0000313" key="2">
    <source>
        <dbReference type="Proteomes" id="UP000535937"/>
    </source>
</evidence>
<proteinExistence type="predicted"/>
<sequence length="304" mass="35369">MKTAAAPRITFYRHKVLLALLQAFGGRLSNIDLQKYLFLFTEQCQRDKSYEFVPYRYGCFSFQSYADRSKLAELGAISADLERWELAPRANYLAMLTDSDREKMKRFQDKYAGLSGDALVREMYARYPYYAIRSEIAGRLMSKAQLAAIEAERPKQKRACFFTIGYEGKSFEYYLNQLIRNNVRVLCDVRKNPLSRKYGFSKRVLSATLESLDILYIHMPELGIVSEKRQSLATVTDYQRLFDDYEATTLRDSGEALQRLAEVVKQHKRVAITCFEAEECMCHRGRVAKALQQLPDWKYPIKHL</sequence>
<evidence type="ECO:0000313" key="1">
    <source>
        <dbReference type="EMBL" id="MBB3060504.1"/>
    </source>
</evidence>
<dbReference type="PANTHER" id="PTHR39337:SF1">
    <property type="entry name" value="BLR5642 PROTEIN"/>
    <property type="match status" value="1"/>
</dbReference>